<dbReference type="EC" id="4.2.1.130" evidence="1"/>
<dbReference type="GO" id="GO:0005737">
    <property type="term" value="C:cytoplasm"/>
    <property type="evidence" value="ECO:0007669"/>
    <property type="project" value="TreeGrafter"/>
</dbReference>
<dbReference type="GO" id="GO:0019243">
    <property type="term" value="P:methylglyoxal catabolic process to D-lactate via S-lactoyl-glutathione"/>
    <property type="evidence" value="ECO:0007669"/>
    <property type="project" value="TreeGrafter"/>
</dbReference>
<evidence type="ECO:0000256" key="3">
    <source>
        <dbReference type="ARBA" id="ARBA00023239"/>
    </source>
</evidence>
<reference evidence="7 8" key="1">
    <citation type="journal article" date="2023" name="G3 (Bethesda)">
        <title>A high-quality reference genome for the fission yeast Schizosaccharomyces osmophilus.</title>
        <authorList>
            <person name="Jia G.S."/>
            <person name="Zhang W.C."/>
            <person name="Liang Y."/>
            <person name="Liu X.H."/>
            <person name="Rhind N."/>
            <person name="Pidoux A."/>
            <person name="Brysch-Herzberg M."/>
            <person name="Du L.L."/>
        </authorList>
    </citation>
    <scope>NUCLEOTIDE SEQUENCE [LARGE SCALE GENOMIC DNA]</scope>
    <source>
        <strain evidence="7 8">CBS 15793</strain>
    </source>
</reference>
<dbReference type="SUPFAM" id="SSF52317">
    <property type="entry name" value="Class I glutamine amidotransferase-like"/>
    <property type="match status" value="1"/>
</dbReference>
<dbReference type="KEGG" id="som:SOMG_04734"/>
<evidence type="ECO:0000256" key="2">
    <source>
        <dbReference type="ARBA" id="ARBA00023016"/>
    </source>
</evidence>
<evidence type="ECO:0000313" key="8">
    <source>
        <dbReference type="Proteomes" id="UP001212411"/>
    </source>
</evidence>
<comment type="similarity">
    <text evidence="4">Belongs to the peptidase C56 family. HSP31-like subfamily.</text>
</comment>
<keyword evidence="8" id="KW-1185">Reference proteome</keyword>
<evidence type="ECO:0000256" key="1">
    <source>
        <dbReference type="ARBA" id="ARBA00013134"/>
    </source>
</evidence>
<dbReference type="InterPro" id="IPR050325">
    <property type="entry name" value="Prot/Nucl_acid_deglycase"/>
</dbReference>
<evidence type="ECO:0000256" key="5">
    <source>
        <dbReference type="ARBA" id="ARBA00048082"/>
    </source>
</evidence>
<dbReference type="PANTHER" id="PTHR48094:SF11">
    <property type="entry name" value="GLUTATHIONE-INDEPENDENT GLYOXALASE HSP31-RELATED"/>
    <property type="match status" value="1"/>
</dbReference>
<keyword evidence="2" id="KW-0346">Stress response</keyword>
<dbReference type="PANTHER" id="PTHR48094">
    <property type="entry name" value="PROTEIN/NUCLEIC ACID DEGLYCASE DJ-1-RELATED"/>
    <property type="match status" value="1"/>
</dbReference>
<evidence type="ECO:0000259" key="6">
    <source>
        <dbReference type="Pfam" id="PF01965"/>
    </source>
</evidence>
<sequence>MDGTVGQEIPSLSGRALILVTSYNGPFYDDGDLTGVYYPEIYGLFQVLESNGFDVDFASDTGEYGFDCKSLQESCTTKEALDVLDDPKSMLVVKLKTISRLSRLNPDDYDAVIVSGGYGCYFNYSHCKDGREFMRAMFRKNKTIATVAEGVLLLAYTTRDDGHTLCWNRRITSCTWRDSIQNGVHDILKRLHFPSIEDISNESGAIFQNPPVFHTDGFVVEDGNIITGSNRNSAELVAQKVVENLKYN</sequence>
<gene>
    <name evidence="7" type="primary">hsp3105</name>
    <name evidence="7" type="ORF">SOMG_04734</name>
</gene>
<dbReference type="EMBL" id="CP115613">
    <property type="protein sequence ID" value="WBW75532.1"/>
    <property type="molecule type" value="Genomic_DNA"/>
</dbReference>
<organism evidence="7 8">
    <name type="scientific">Schizosaccharomyces osmophilus</name>
    <dbReference type="NCBI Taxonomy" id="2545709"/>
    <lineage>
        <taxon>Eukaryota</taxon>
        <taxon>Fungi</taxon>
        <taxon>Dikarya</taxon>
        <taxon>Ascomycota</taxon>
        <taxon>Taphrinomycotina</taxon>
        <taxon>Schizosaccharomycetes</taxon>
        <taxon>Schizosaccharomycetales</taxon>
        <taxon>Schizosaccharomycetaceae</taxon>
        <taxon>Schizosaccharomyces</taxon>
    </lineage>
</organism>
<dbReference type="Proteomes" id="UP001212411">
    <property type="component" value="Chromosome 3"/>
</dbReference>
<feature type="domain" description="DJ-1/PfpI" evidence="6">
    <location>
        <begin position="40"/>
        <end position="243"/>
    </location>
</feature>
<dbReference type="Gene3D" id="3.40.50.880">
    <property type="match status" value="1"/>
</dbReference>
<dbReference type="GO" id="GO:0019172">
    <property type="term" value="F:glyoxalase III activity"/>
    <property type="evidence" value="ECO:0007669"/>
    <property type="project" value="UniProtKB-EC"/>
</dbReference>
<dbReference type="InterPro" id="IPR029062">
    <property type="entry name" value="Class_I_gatase-like"/>
</dbReference>
<dbReference type="Pfam" id="PF01965">
    <property type="entry name" value="DJ-1_PfpI"/>
    <property type="match status" value="1"/>
</dbReference>
<evidence type="ECO:0000256" key="4">
    <source>
        <dbReference type="ARBA" id="ARBA00038493"/>
    </source>
</evidence>
<evidence type="ECO:0000313" key="7">
    <source>
        <dbReference type="EMBL" id="WBW75532.1"/>
    </source>
</evidence>
<comment type="catalytic activity">
    <reaction evidence="5">
        <text>methylglyoxal + H2O = (R)-lactate + H(+)</text>
        <dbReference type="Rhea" id="RHEA:27754"/>
        <dbReference type="ChEBI" id="CHEBI:15377"/>
        <dbReference type="ChEBI" id="CHEBI:15378"/>
        <dbReference type="ChEBI" id="CHEBI:16004"/>
        <dbReference type="ChEBI" id="CHEBI:17158"/>
        <dbReference type="EC" id="4.2.1.130"/>
    </reaction>
</comment>
<keyword evidence="3" id="KW-0456">Lyase</keyword>
<dbReference type="RefSeq" id="XP_056039775.1">
    <property type="nucleotide sequence ID" value="XM_056183513.1"/>
</dbReference>
<accession>A0AAE9WFQ3</accession>
<proteinExistence type="inferred from homology"/>
<dbReference type="AlphaFoldDB" id="A0AAE9WFQ3"/>
<protein>
    <recommendedName>
        <fullName evidence="1">D-lactate dehydratase</fullName>
        <ecNumber evidence="1">4.2.1.130</ecNumber>
    </recommendedName>
</protein>
<name>A0AAE9WFQ3_9SCHI</name>
<dbReference type="GeneID" id="80878202"/>
<dbReference type="InterPro" id="IPR002818">
    <property type="entry name" value="DJ-1/PfpI"/>
</dbReference>